<sequence>MAAEETLLRAVYRIPLLHNRLRTDYRSTERRERVWRDVAASIGLSVVECKLQREEGVQNLHYWPHRESLMLPDTGKRKREGGEAEDVEEQRLMKTPASPSVISLDEDQLFLLSYVPALKRLTPQKRAAVKMQIQQIMFNAEFKEP</sequence>
<organism evidence="1 2">
    <name type="scientific">Danio rerio</name>
    <name type="common">Zebrafish</name>
    <name type="synonym">Brachydanio rerio</name>
    <dbReference type="NCBI Taxonomy" id="7955"/>
    <lineage>
        <taxon>Eukaryota</taxon>
        <taxon>Metazoa</taxon>
        <taxon>Chordata</taxon>
        <taxon>Craniata</taxon>
        <taxon>Vertebrata</taxon>
        <taxon>Euteleostomi</taxon>
        <taxon>Actinopterygii</taxon>
        <taxon>Neopterygii</taxon>
        <taxon>Teleostei</taxon>
        <taxon>Ostariophysi</taxon>
        <taxon>Cypriniformes</taxon>
        <taxon>Danionidae</taxon>
        <taxon>Danioninae</taxon>
        <taxon>Danio</taxon>
    </lineage>
</organism>
<protein>
    <submittedName>
        <fullName evidence="2">Uncharacterized protein isoform X4</fullName>
    </submittedName>
</protein>
<keyword evidence="1" id="KW-1185">Reference proteome</keyword>
<evidence type="ECO:0000313" key="2">
    <source>
        <dbReference type="RefSeq" id="XP_073807908.1"/>
    </source>
</evidence>
<proteinExistence type="predicted"/>
<dbReference type="Proteomes" id="UP000000437">
    <property type="component" value="Chromosome 5"/>
</dbReference>
<accession>A0AC58JN57</accession>
<reference evidence="2" key="1">
    <citation type="submission" date="2025-08" db="UniProtKB">
        <authorList>
            <consortium name="RefSeq"/>
        </authorList>
    </citation>
    <scope>IDENTIFICATION</scope>
    <source>
        <strain evidence="2">Tuebingen</strain>
        <tissue evidence="2">Fibroblasts and whole tissue</tissue>
    </source>
</reference>
<name>A0AC58JN57_DANRE</name>
<gene>
    <name evidence="2" type="primary">LOC110439798</name>
</gene>
<dbReference type="RefSeq" id="XP_073807908.1">
    <property type="nucleotide sequence ID" value="XM_073951807.1"/>
</dbReference>
<evidence type="ECO:0000313" key="1">
    <source>
        <dbReference type="Proteomes" id="UP000000437"/>
    </source>
</evidence>